<evidence type="ECO:0000313" key="1">
    <source>
        <dbReference type="EMBL" id="KAJ8666630.1"/>
    </source>
</evidence>
<proteinExistence type="predicted"/>
<dbReference type="EMBL" id="CM056744">
    <property type="protein sequence ID" value="KAJ8666630.1"/>
    <property type="molecule type" value="Genomic_DNA"/>
</dbReference>
<accession>A0ACC2NAF8</accession>
<keyword evidence="2" id="KW-1185">Reference proteome</keyword>
<reference evidence="1" key="1">
    <citation type="submission" date="2023-04" db="EMBL/GenBank/DDBJ databases">
        <title>A chromosome-level genome assembly of the parasitoid wasp Eretmocerus hayati.</title>
        <authorList>
            <person name="Zhong Y."/>
            <person name="Liu S."/>
            <person name="Liu Y."/>
        </authorList>
    </citation>
    <scope>NUCLEOTIDE SEQUENCE</scope>
    <source>
        <strain evidence="1">ZJU_SS_LIU_2023</strain>
    </source>
</reference>
<protein>
    <submittedName>
        <fullName evidence="1">Uncharacterized protein</fullName>
    </submittedName>
</protein>
<evidence type="ECO:0000313" key="2">
    <source>
        <dbReference type="Proteomes" id="UP001239111"/>
    </source>
</evidence>
<dbReference type="Proteomes" id="UP001239111">
    <property type="component" value="Chromosome 4"/>
</dbReference>
<comment type="caution">
    <text evidence="1">The sequence shown here is derived from an EMBL/GenBank/DDBJ whole genome shotgun (WGS) entry which is preliminary data.</text>
</comment>
<name>A0ACC2NAF8_9HYME</name>
<gene>
    <name evidence="1" type="ORF">QAD02_008292</name>
</gene>
<organism evidence="1 2">
    <name type="scientific">Eretmocerus hayati</name>
    <dbReference type="NCBI Taxonomy" id="131215"/>
    <lineage>
        <taxon>Eukaryota</taxon>
        <taxon>Metazoa</taxon>
        <taxon>Ecdysozoa</taxon>
        <taxon>Arthropoda</taxon>
        <taxon>Hexapoda</taxon>
        <taxon>Insecta</taxon>
        <taxon>Pterygota</taxon>
        <taxon>Neoptera</taxon>
        <taxon>Endopterygota</taxon>
        <taxon>Hymenoptera</taxon>
        <taxon>Apocrita</taxon>
        <taxon>Proctotrupomorpha</taxon>
        <taxon>Chalcidoidea</taxon>
        <taxon>Aphelinidae</taxon>
        <taxon>Aphelininae</taxon>
        <taxon>Eretmocerus</taxon>
    </lineage>
</organism>
<sequence>MGEDITDELEEICGTERKSGKNLQRKLKIVIGSSNPSLDFTLSDSSQLEPKTTEDDTTMHDCTITDGGELDNTVPPSHIPAVSHIATPPVHQKNENVERYLHILPNGLLRNHTNYFTAIPVLPVIDPNRPTFRNYQVCRIIREIHDEQDTDIHVDWNDYHTMKPESWESGRIIDAVLAILPEKLAECHVHQYRSHCITFWRIGSSSKGKPLASLPYTIPGDRENFFPISQKWEPLGPFHH</sequence>